<proteinExistence type="predicted"/>
<keyword evidence="2" id="KW-1185">Reference proteome</keyword>
<dbReference type="EMBL" id="QGKV02000759">
    <property type="protein sequence ID" value="KAF3566242.1"/>
    <property type="molecule type" value="Genomic_DNA"/>
</dbReference>
<organism evidence="1 2">
    <name type="scientific">Brassica cretica</name>
    <name type="common">Mustard</name>
    <dbReference type="NCBI Taxonomy" id="69181"/>
    <lineage>
        <taxon>Eukaryota</taxon>
        <taxon>Viridiplantae</taxon>
        <taxon>Streptophyta</taxon>
        <taxon>Embryophyta</taxon>
        <taxon>Tracheophyta</taxon>
        <taxon>Spermatophyta</taxon>
        <taxon>Magnoliopsida</taxon>
        <taxon>eudicotyledons</taxon>
        <taxon>Gunneridae</taxon>
        <taxon>Pentapetalae</taxon>
        <taxon>rosids</taxon>
        <taxon>malvids</taxon>
        <taxon>Brassicales</taxon>
        <taxon>Brassicaceae</taxon>
        <taxon>Brassiceae</taxon>
        <taxon>Brassica</taxon>
    </lineage>
</organism>
<evidence type="ECO:0000313" key="1">
    <source>
        <dbReference type="EMBL" id="KAF3566242.1"/>
    </source>
</evidence>
<reference evidence="1 2" key="1">
    <citation type="journal article" date="2020" name="BMC Genomics">
        <title>Intraspecific diversification of the crop wild relative Brassica cretica Lam. using demographic model selection.</title>
        <authorList>
            <person name="Kioukis A."/>
            <person name="Michalopoulou V.A."/>
            <person name="Briers L."/>
            <person name="Pirintsos S."/>
            <person name="Studholme D.J."/>
            <person name="Pavlidis P."/>
            <person name="Sarris P.F."/>
        </authorList>
    </citation>
    <scope>NUCLEOTIDE SEQUENCE [LARGE SCALE GENOMIC DNA]</scope>
    <source>
        <strain evidence="2">cv. PFS-1207/04</strain>
    </source>
</reference>
<dbReference type="Proteomes" id="UP000266723">
    <property type="component" value="Unassembled WGS sequence"/>
</dbReference>
<protein>
    <submittedName>
        <fullName evidence="1">Uncharacterized protein</fullName>
    </submittedName>
</protein>
<comment type="caution">
    <text evidence="1">The sequence shown here is derived from an EMBL/GenBank/DDBJ whole genome shotgun (WGS) entry which is preliminary data.</text>
</comment>
<name>A0ABQ7D1Y0_BRACR</name>
<sequence length="243" mass="27036">MSSSFSLVSEEHPQFVRVLPIGTLSMSIKSSPSSEGILTVSGGLSEGLGLSLSALRRATSIFGICTQYVIGYQGWADVGVLLRTPRELESSQHCKMRSPLSSVHVSKSQPCLAAQYRSMFGLEYRSMSDGRCRSIEDECLRSTVIVVPCAVFAAESPIPPDRSMHISSYIDVLDDHQHVEASQRGLQFRDEVDKGPVEATSIDRPDTIKRHQQTGIDQHYHFSIDRHWAHIRAEGVRCVWKSF</sequence>
<gene>
    <name evidence="1" type="ORF">DY000_02014613</name>
</gene>
<evidence type="ECO:0000313" key="2">
    <source>
        <dbReference type="Proteomes" id="UP000266723"/>
    </source>
</evidence>
<accession>A0ABQ7D1Y0</accession>